<keyword evidence="2" id="KW-1185">Reference proteome</keyword>
<proteinExistence type="predicted"/>
<dbReference type="Proteomes" id="UP000015525">
    <property type="component" value="Unassembled WGS sequence"/>
</dbReference>
<dbReference type="PATRIC" id="fig|1329909.3.peg.737"/>
<protein>
    <recommendedName>
        <fullName evidence="3">HTH marR-type domain-containing protein</fullName>
    </recommendedName>
</protein>
<sequence>DTAEAERRVEEEVQSRILRSGRTNISRAVSDLVRAGLLRRHYRGYRVDHPNRGAQREAVYTITPEARLALARSC</sequence>
<accession>T0HE96</accession>
<dbReference type="EMBL" id="ATHO01000032">
    <property type="protein sequence ID" value="EQB10428.1"/>
    <property type="molecule type" value="Genomic_DNA"/>
</dbReference>
<evidence type="ECO:0000313" key="1">
    <source>
        <dbReference type="EMBL" id="EQB10428.1"/>
    </source>
</evidence>
<gene>
    <name evidence="1" type="ORF">L288_03875</name>
</gene>
<organism evidence="1 2">
    <name type="scientific">Sphingobium quisquiliarum P25</name>
    <dbReference type="NCBI Taxonomy" id="1329909"/>
    <lineage>
        <taxon>Bacteria</taxon>
        <taxon>Pseudomonadati</taxon>
        <taxon>Pseudomonadota</taxon>
        <taxon>Alphaproteobacteria</taxon>
        <taxon>Sphingomonadales</taxon>
        <taxon>Sphingomonadaceae</taxon>
        <taxon>Sphingobium</taxon>
    </lineage>
</organism>
<evidence type="ECO:0000313" key="2">
    <source>
        <dbReference type="Proteomes" id="UP000015525"/>
    </source>
</evidence>
<feature type="non-terminal residue" evidence="1">
    <location>
        <position position="1"/>
    </location>
</feature>
<reference evidence="1 2" key="1">
    <citation type="journal article" date="2013" name="Genome Announc.">
        <title>Draft Genome Sequence of Sphingobium quisquiliarum Strain P25T, a Novel Hexachlorocyclohexane (HCH)-Degrading Bacterium Isolated from an HCH Dumpsite.</title>
        <authorList>
            <person name="Kumar Singh A."/>
            <person name="Sangwan N."/>
            <person name="Sharma A."/>
            <person name="Gupta V."/>
            <person name="Khurana J.P."/>
            <person name="Lal R."/>
        </authorList>
    </citation>
    <scope>NUCLEOTIDE SEQUENCE [LARGE SCALE GENOMIC DNA]</scope>
    <source>
        <strain evidence="1 2">P25</strain>
    </source>
</reference>
<dbReference type="AlphaFoldDB" id="T0HE96"/>
<evidence type="ECO:0008006" key="3">
    <source>
        <dbReference type="Google" id="ProtNLM"/>
    </source>
</evidence>
<name>T0HE96_9SPHN</name>
<comment type="caution">
    <text evidence="1">The sequence shown here is derived from an EMBL/GenBank/DDBJ whole genome shotgun (WGS) entry which is preliminary data.</text>
</comment>